<sequence length="126" mass="14342">MDNNKFEVGVMPIKLTSDGSSFFTSYLPSTEVYKIQEFHEREVKTPGKNFIALAEENQCFINAANTILTFQGHPEMSAELTRLLLKDVPEYMGRNAAEKKALEMKIDSRHDGMALWKRIVEWAGKA</sequence>
<evidence type="ECO:0000313" key="2">
    <source>
        <dbReference type="Proteomes" id="UP000758603"/>
    </source>
</evidence>
<dbReference type="SUPFAM" id="SSF52317">
    <property type="entry name" value="Class I glutamine amidotransferase-like"/>
    <property type="match status" value="1"/>
</dbReference>
<name>A0A9P8UUZ5_9PEZI</name>
<dbReference type="AlphaFoldDB" id="A0A9P8UUZ5"/>
<dbReference type="OrthoDB" id="92161at2759"/>
<dbReference type="Gene3D" id="3.40.50.880">
    <property type="match status" value="1"/>
</dbReference>
<dbReference type="EMBL" id="JAGPXC010000001">
    <property type="protein sequence ID" value="KAH6658873.1"/>
    <property type="molecule type" value="Genomic_DNA"/>
</dbReference>
<protein>
    <submittedName>
        <fullName evidence="1">Uncharacterized protein</fullName>
    </submittedName>
</protein>
<evidence type="ECO:0000313" key="1">
    <source>
        <dbReference type="EMBL" id="KAH6658873.1"/>
    </source>
</evidence>
<accession>A0A9P8UUZ5</accession>
<comment type="caution">
    <text evidence="1">The sequence shown here is derived from an EMBL/GenBank/DDBJ whole genome shotgun (WGS) entry which is preliminary data.</text>
</comment>
<dbReference type="Proteomes" id="UP000758603">
    <property type="component" value="Unassembled WGS sequence"/>
</dbReference>
<gene>
    <name evidence="1" type="ORF">BKA67DRAFT_615139</name>
</gene>
<keyword evidence="2" id="KW-1185">Reference proteome</keyword>
<dbReference type="RefSeq" id="XP_045963004.1">
    <property type="nucleotide sequence ID" value="XM_046105429.1"/>
</dbReference>
<dbReference type="InterPro" id="IPR029062">
    <property type="entry name" value="Class_I_gatase-like"/>
</dbReference>
<organism evidence="1 2">
    <name type="scientific">Truncatella angustata</name>
    <dbReference type="NCBI Taxonomy" id="152316"/>
    <lineage>
        <taxon>Eukaryota</taxon>
        <taxon>Fungi</taxon>
        <taxon>Dikarya</taxon>
        <taxon>Ascomycota</taxon>
        <taxon>Pezizomycotina</taxon>
        <taxon>Sordariomycetes</taxon>
        <taxon>Xylariomycetidae</taxon>
        <taxon>Amphisphaeriales</taxon>
        <taxon>Sporocadaceae</taxon>
        <taxon>Truncatella</taxon>
    </lineage>
</organism>
<reference evidence="1" key="1">
    <citation type="journal article" date="2021" name="Nat. Commun.">
        <title>Genetic determinants of endophytism in the Arabidopsis root mycobiome.</title>
        <authorList>
            <person name="Mesny F."/>
            <person name="Miyauchi S."/>
            <person name="Thiergart T."/>
            <person name="Pickel B."/>
            <person name="Atanasova L."/>
            <person name="Karlsson M."/>
            <person name="Huettel B."/>
            <person name="Barry K.W."/>
            <person name="Haridas S."/>
            <person name="Chen C."/>
            <person name="Bauer D."/>
            <person name="Andreopoulos W."/>
            <person name="Pangilinan J."/>
            <person name="LaButti K."/>
            <person name="Riley R."/>
            <person name="Lipzen A."/>
            <person name="Clum A."/>
            <person name="Drula E."/>
            <person name="Henrissat B."/>
            <person name="Kohler A."/>
            <person name="Grigoriev I.V."/>
            <person name="Martin F.M."/>
            <person name="Hacquard S."/>
        </authorList>
    </citation>
    <scope>NUCLEOTIDE SEQUENCE</scope>
    <source>
        <strain evidence="1">MPI-SDFR-AT-0073</strain>
    </source>
</reference>
<dbReference type="GeneID" id="70134320"/>
<proteinExistence type="predicted"/>